<dbReference type="InterPro" id="IPR001387">
    <property type="entry name" value="Cro/C1-type_HTH"/>
</dbReference>
<keyword evidence="3" id="KW-1185">Reference proteome</keyword>
<dbReference type="SUPFAM" id="SSF47413">
    <property type="entry name" value="lambda repressor-like DNA-binding domains"/>
    <property type="match status" value="1"/>
</dbReference>
<protein>
    <submittedName>
        <fullName evidence="2">Helix-turn-helix transcriptional regulator</fullName>
    </submittedName>
</protein>
<dbReference type="Pfam" id="PF13560">
    <property type="entry name" value="HTH_31"/>
    <property type="match status" value="1"/>
</dbReference>
<dbReference type="Proteomes" id="UP001165283">
    <property type="component" value="Unassembled WGS sequence"/>
</dbReference>
<dbReference type="Gene3D" id="1.10.260.40">
    <property type="entry name" value="lambda repressor-like DNA-binding domains"/>
    <property type="match status" value="1"/>
</dbReference>
<organism evidence="2 3">
    <name type="scientific">Pseudonocardia humida</name>
    <dbReference type="NCBI Taxonomy" id="2800819"/>
    <lineage>
        <taxon>Bacteria</taxon>
        <taxon>Bacillati</taxon>
        <taxon>Actinomycetota</taxon>
        <taxon>Actinomycetes</taxon>
        <taxon>Pseudonocardiales</taxon>
        <taxon>Pseudonocardiaceae</taxon>
        <taxon>Pseudonocardia</taxon>
    </lineage>
</organism>
<evidence type="ECO:0000313" key="2">
    <source>
        <dbReference type="EMBL" id="MCO1657382.1"/>
    </source>
</evidence>
<feature type="domain" description="HTH cro/C1-type" evidence="1">
    <location>
        <begin position="18"/>
        <end position="74"/>
    </location>
</feature>
<gene>
    <name evidence="2" type="ORF">KDL28_20195</name>
</gene>
<dbReference type="RefSeq" id="WP_252441026.1">
    <property type="nucleotide sequence ID" value="NZ_JAGSOV010000041.1"/>
</dbReference>
<reference evidence="2" key="1">
    <citation type="submission" date="2021-04" db="EMBL/GenBank/DDBJ databases">
        <title>Pseudonocardia sp. nov., isolated from sandy soil of mangrove forest.</title>
        <authorList>
            <person name="Zan Z."/>
            <person name="Huang R."/>
            <person name="Liu W."/>
        </authorList>
    </citation>
    <scope>NUCLEOTIDE SEQUENCE</scope>
    <source>
        <strain evidence="2">S2-4</strain>
    </source>
</reference>
<dbReference type="CDD" id="cd00093">
    <property type="entry name" value="HTH_XRE"/>
    <property type="match status" value="1"/>
</dbReference>
<dbReference type="InterPro" id="IPR043917">
    <property type="entry name" value="DUF5753"/>
</dbReference>
<accession>A0ABT1A308</accession>
<dbReference type="PROSITE" id="PS50943">
    <property type="entry name" value="HTH_CROC1"/>
    <property type="match status" value="1"/>
</dbReference>
<dbReference type="InterPro" id="IPR010982">
    <property type="entry name" value="Lambda_DNA-bd_dom_sf"/>
</dbReference>
<proteinExistence type="predicted"/>
<name>A0ABT1A308_9PSEU</name>
<dbReference type="Pfam" id="PF19054">
    <property type="entry name" value="DUF5753"/>
    <property type="match status" value="1"/>
</dbReference>
<sequence length="282" mass="30358">MGGRSGSQVRRRVLARELRGLREAAGLTLDEAAATLDVAPSTLSRSESGQQQISVHVVKSMLDVYGADDRWDELLRLARASRQRGWWQAFGLGERTHLVGLETEATRVREFTPNYLPGLLQTADYARALFVAAGVWGSGASLENAVAVRMIRQERLVDADEPLHLDAIIDESALHRPIGGPAVHRAQLARLLVAAGLPTVTLQVLPLSVGAHPALASPLTLLSFGDLGEPDIAYVEHTLGAVTMDKTPDVERARVCFDRLRTEAAGLADSLALLRGALDRAG</sequence>
<evidence type="ECO:0000313" key="3">
    <source>
        <dbReference type="Proteomes" id="UP001165283"/>
    </source>
</evidence>
<dbReference type="SMART" id="SM00530">
    <property type="entry name" value="HTH_XRE"/>
    <property type="match status" value="1"/>
</dbReference>
<evidence type="ECO:0000259" key="1">
    <source>
        <dbReference type="PROSITE" id="PS50943"/>
    </source>
</evidence>
<dbReference type="EMBL" id="JAGSOV010000041">
    <property type="protein sequence ID" value="MCO1657382.1"/>
    <property type="molecule type" value="Genomic_DNA"/>
</dbReference>
<comment type="caution">
    <text evidence="2">The sequence shown here is derived from an EMBL/GenBank/DDBJ whole genome shotgun (WGS) entry which is preliminary data.</text>
</comment>